<dbReference type="OrthoDB" id="9770681at2"/>
<feature type="domain" description="Acyl-CoA dehydrogenase/oxidase C-terminal" evidence="6">
    <location>
        <begin position="227"/>
        <end position="391"/>
    </location>
</feature>
<protein>
    <submittedName>
        <fullName evidence="9">Pimeloyl-CoA dehydrogenase large subunit</fullName>
    </submittedName>
</protein>
<dbReference type="InterPro" id="IPR046373">
    <property type="entry name" value="Acyl-CoA_Oxase/DH_mid-dom_sf"/>
</dbReference>
<accession>A0A261S7U5</accession>
<dbReference type="InterPro" id="IPR006091">
    <property type="entry name" value="Acyl-CoA_Oxase/DH_mid-dom"/>
</dbReference>
<evidence type="ECO:0000259" key="7">
    <source>
        <dbReference type="Pfam" id="PF02770"/>
    </source>
</evidence>
<dbReference type="InterPro" id="IPR009100">
    <property type="entry name" value="AcylCoA_DH/oxidase_NM_dom_sf"/>
</dbReference>
<dbReference type="Proteomes" id="UP000217005">
    <property type="component" value="Unassembled WGS sequence"/>
</dbReference>
<dbReference type="GO" id="GO:0050660">
    <property type="term" value="F:flavin adenine dinucleotide binding"/>
    <property type="evidence" value="ECO:0007669"/>
    <property type="project" value="InterPro"/>
</dbReference>
<dbReference type="GO" id="GO:0005886">
    <property type="term" value="C:plasma membrane"/>
    <property type="evidence" value="ECO:0007669"/>
    <property type="project" value="TreeGrafter"/>
</dbReference>
<comment type="caution">
    <text evidence="9">The sequence shown here is derived from an EMBL/GenBank/DDBJ whole genome shotgun (WGS) entry which is preliminary data.</text>
</comment>
<feature type="domain" description="Acyl-CoA oxidase/dehydrogenase middle" evidence="7">
    <location>
        <begin position="121"/>
        <end position="213"/>
    </location>
</feature>
<dbReference type="InterPro" id="IPR036250">
    <property type="entry name" value="AcylCo_DH-like_C"/>
</dbReference>
<reference evidence="9 10" key="1">
    <citation type="submission" date="2017-05" db="EMBL/GenBank/DDBJ databases">
        <title>Complete and WGS of Bordetella genogroups.</title>
        <authorList>
            <person name="Spilker T."/>
            <person name="LiPuma J."/>
        </authorList>
    </citation>
    <scope>NUCLEOTIDE SEQUENCE [LARGE SCALE GENOMIC DNA]</scope>
    <source>
        <strain evidence="9 10">AU17610</strain>
    </source>
</reference>
<evidence type="ECO:0000256" key="5">
    <source>
        <dbReference type="ARBA" id="ARBA00023002"/>
    </source>
</evidence>
<evidence type="ECO:0000313" key="10">
    <source>
        <dbReference type="Proteomes" id="UP000217005"/>
    </source>
</evidence>
<keyword evidence="4" id="KW-0274">FAD</keyword>
<evidence type="ECO:0000256" key="3">
    <source>
        <dbReference type="ARBA" id="ARBA00022630"/>
    </source>
</evidence>
<dbReference type="SUPFAM" id="SSF56645">
    <property type="entry name" value="Acyl-CoA dehydrogenase NM domain-like"/>
    <property type="match status" value="1"/>
</dbReference>
<dbReference type="Pfam" id="PF00441">
    <property type="entry name" value="Acyl-CoA_dh_1"/>
    <property type="match status" value="1"/>
</dbReference>
<comment type="similarity">
    <text evidence="2">Belongs to the acyl-CoA dehydrogenase family.</text>
</comment>
<comment type="cofactor">
    <cofactor evidence="1">
        <name>FAD</name>
        <dbReference type="ChEBI" id="CHEBI:57692"/>
    </cofactor>
</comment>
<dbReference type="Gene3D" id="2.40.110.10">
    <property type="entry name" value="Butyryl-CoA Dehydrogenase, subunit A, domain 2"/>
    <property type="match status" value="1"/>
</dbReference>
<dbReference type="GO" id="GO:0016627">
    <property type="term" value="F:oxidoreductase activity, acting on the CH-CH group of donors"/>
    <property type="evidence" value="ECO:0007669"/>
    <property type="project" value="InterPro"/>
</dbReference>
<dbReference type="InterPro" id="IPR052161">
    <property type="entry name" value="Mycobact_Acyl-CoA_DH"/>
</dbReference>
<evidence type="ECO:0000313" key="9">
    <source>
        <dbReference type="EMBL" id="OZI33181.1"/>
    </source>
</evidence>
<dbReference type="RefSeq" id="WP_094828176.1">
    <property type="nucleotide sequence ID" value="NZ_NEVL01000004.1"/>
</dbReference>
<keyword evidence="5" id="KW-0560">Oxidoreductase</keyword>
<dbReference type="EMBL" id="NEVL01000004">
    <property type="protein sequence ID" value="OZI33181.1"/>
    <property type="molecule type" value="Genomic_DNA"/>
</dbReference>
<dbReference type="Pfam" id="PF02771">
    <property type="entry name" value="Acyl-CoA_dh_N"/>
    <property type="match status" value="1"/>
</dbReference>
<dbReference type="PANTHER" id="PTHR43292:SF3">
    <property type="entry name" value="ACYL-COA DEHYDROGENASE FADE29"/>
    <property type="match status" value="1"/>
</dbReference>
<dbReference type="AlphaFoldDB" id="A0A261S7U5"/>
<feature type="domain" description="Acyl-CoA dehydrogenase/oxidase N-terminal" evidence="8">
    <location>
        <begin position="6"/>
        <end position="117"/>
    </location>
</feature>
<dbReference type="Gene3D" id="1.20.140.10">
    <property type="entry name" value="Butyryl-CoA Dehydrogenase, subunit A, domain 3"/>
    <property type="match status" value="1"/>
</dbReference>
<evidence type="ECO:0000259" key="6">
    <source>
        <dbReference type="Pfam" id="PF00441"/>
    </source>
</evidence>
<dbReference type="Pfam" id="PF02770">
    <property type="entry name" value="Acyl-CoA_dh_M"/>
    <property type="match status" value="1"/>
</dbReference>
<dbReference type="InterPro" id="IPR013786">
    <property type="entry name" value="AcylCoA_DH/ox_N"/>
</dbReference>
<dbReference type="Gene3D" id="1.10.540.10">
    <property type="entry name" value="Acyl-CoA dehydrogenase/oxidase, N-terminal domain"/>
    <property type="match status" value="1"/>
</dbReference>
<evidence type="ECO:0000256" key="4">
    <source>
        <dbReference type="ARBA" id="ARBA00022827"/>
    </source>
</evidence>
<proteinExistence type="inferred from homology"/>
<evidence type="ECO:0000256" key="1">
    <source>
        <dbReference type="ARBA" id="ARBA00001974"/>
    </source>
</evidence>
<dbReference type="InterPro" id="IPR009075">
    <property type="entry name" value="AcylCo_DH/oxidase_C"/>
</dbReference>
<organism evidence="9 10">
    <name type="scientific">Bordetella genomosp. 1</name>
    <dbReference type="NCBI Taxonomy" id="1395607"/>
    <lineage>
        <taxon>Bacteria</taxon>
        <taxon>Pseudomonadati</taxon>
        <taxon>Pseudomonadota</taxon>
        <taxon>Betaproteobacteria</taxon>
        <taxon>Burkholderiales</taxon>
        <taxon>Alcaligenaceae</taxon>
        <taxon>Bordetella</taxon>
    </lineage>
</organism>
<dbReference type="SUPFAM" id="SSF47203">
    <property type="entry name" value="Acyl-CoA dehydrogenase C-terminal domain-like"/>
    <property type="match status" value="1"/>
</dbReference>
<sequence>MAVDLAAFRQDVRDFLHERLPADLRRKVMDHQRLDKQDLLRWHHILREQGWVAPSWPAEHGGVAWSIEQRDVFDEESALAGAPETVPFGLRMVGPVIMAYGSDWQKRHFLPRILSGEDWWCQGYSEPGSGSDLASLKTSARQESDVLVVNGQKTWTTYAQYADMMFCLVRTDPGAKPQEGISFVLVDMRGPGVSVRPIETLDGGHEINEVFLDEVAVPRSHWIGELNQGWTYAKYLLSHERFGAARVGRAKRELAHLRRYATERLVDGRPLADDPLHASRLAELEIDTLALEQTNLRLIARTQRGAGHGAEASMLKLMGSNLAQAISRMQADMAGMHGLAYCSAALERTYMDGEPTLEEALQAIPGFYLNLRKISIYGGTDEVQKNIIAKSGLEA</sequence>
<dbReference type="InterPro" id="IPR037069">
    <property type="entry name" value="AcylCoA_DH/ox_N_sf"/>
</dbReference>
<keyword evidence="3" id="KW-0285">Flavoprotein</keyword>
<name>A0A261S7U5_9BORD</name>
<gene>
    <name evidence="9" type="ORF">CEG14_20275</name>
</gene>
<dbReference type="PANTHER" id="PTHR43292">
    <property type="entry name" value="ACYL-COA DEHYDROGENASE"/>
    <property type="match status" value="1"/>
</dbReference>
<evidence type="ECO:0000256" key="2">
    <source>
        <dbReference type="ARBA" id="ARBA00009347"/>
    </source>
</evidence>
<evidence type="ECO:0000259" key="8">
    <source>
        <dbReference type="Pfam" id="PF02771"/>
    </source>
</evidence>
<dbReference type="FunFam" id="2.40.110.10:FF:000011">
    <property type="entry name" value="Acyl-CoA dehydrogenase FadE34"/>
    <property type="match status" value="1"/>
</dbReference>